<keyword evidence="2 5" id="KW-0285">Flavoprotein</keyword>
<evidence type="ECO:0000256" key="5">
    <source>
        <dbReference type="HAMAP-Rule" id="MF_01984"/>
    </source>
</evidence>
<gene>
    <name evidence="5" type="primary">ubiX</name>
    <name evidence="7" type="ORF">E4P82_03975</name>
</gene>
<dbReference type="InterPro" id="IPR004507">
    <property type="entry name" value="UbiX-like"/>
</dbReference>
<evidence type="ECO:0000313" key="8">
    <source>
        <dbReference type="Proteomes" id="UP000760480"/>
    </source>
</evidence>
<evidence type="ECO:0000256" key="3">
    <source>
        <dbReference type="ARBA" id="ARBA00022643"/>
    </source>
</evidence>
<proteinExistence type="inferred from homology"/>
<comment type="caution">
    <text evidence="7">The sequence shown here is derived from an EMBL/GenBank/DDBJ whole genome shotgun (WGS) entry which is preliminary data.</text>
</comment>
<evidence type="ECO:0000256" key="1">
    <source>
        <dbReference type="ARBA" id="ARBA00022602"/>
    </source>
</evidence>
<protein>
    <recommendedName>
        <fullName evidence="5">Flavin prenyltransferase UbiX</fullName>
        <ecNumber evidence="5">2.5.1.129</ecNumber>
    </recommendedName>
</protein>
<dbReference type="Gene3D" id="3.40.50.1950">
    <property type="entry name" value="Flavin prenyltransferase-like"/>
    <property type="match status" value="1"/>
</dbReference>
<evidence type="ECO:0000259" key="6">
    <source>
        <dbReference type="Pfam" id="PF02441"/>
    </source>
</evidence>
<comment type="caution">
    <text evidence="5">Lacks conserved residue(s) required for the propagation of feature annotation.</text>
</comment>
<dbReference type="EC" id="2.5.1.129" evidence="5"/>
<keyword evidence="4 5" id="KW-0808">Transferase</keyword>
<feature type="binding site" evidence="5">
    <location>
        <position position="138"/>
    </location>
    <ligand>
        <name>FMN</name>
        <dbReference type="ChEBI" id="CHEBI:58210"/>
    </ligand>
</feature>
<feature type="domain" description="Flavoprotein" evidence="6">
    <location>
        <begin position="6"/>
        <end position="189"/>
    </location>
</feature>
<dbReference type="Pfam" id="PF02441">
    <property type="entry name" value="Flavoprotein"/>
    <property type="match status" value="1"/>
</dbReference>
<dbReference type="SUPFAM" id="SSF52507">
    <property type="entry name" value="Homo-oligomeric flavin-containing Cys decarboxylases, HFCD"/>
    <property type="match status" value="1"/>
</dbReference>
<reference evidence="7 8" key="1">
    <citation type="submission" date="2019-03" db="EMBL/GenBank/DDBJ databases">
        <title>Metabolic reconstructions from genomes of highly enriched 'Candidatus Accumulibacter' and 'Candidatus Competibacter' bioreactor populations.</title>
        <authorList>
            <person name="Annavajhala M.K."/>
            <person name="Welles L."/>
            <person name="Abbas B."/>
            <person name="Sorokin D."/>
            <person name="Park H."/>
            <person name="Van Loosdrecht M."/>
            <person name="Chandran K."/>
        </authorList>
    </citation>
    <scope>NUCLEOTIDE SEQUENCE [LARGE SCALE GENOMIC DNA]</scope>
    <source>
        <strain evidence="7 8">SBR_G</strain>
    </source>
</reference>
<comment type="function">
    <text evidence="5">Flavin prenyltransferase that catalyzes the synthesis of the prenylated FMN cofactor (prenyl-FMN) for 4-hydroxy-3-polyprenylbenzoic acid decarboxylase UbiD. The prenyltransferase is metal-independent and links a dimethylallyl moiety from dimethylallyl monophosphate (DMAP) to the flavin N5 and C6 atoms of FMN.</text>
</comment>
<sequence length="206" mass="22591">MPDHPIILGMTGASGADYGLRLLQCLLDAGHPVQLLISKAAQIVIHMETELRLPGRPRDIRRVLVERYRCDPEQLRVFGQEEWTAPPASGSARARAMVVCPCTTGTLAAIANGNSDNLLERAADVALKEGRKLILALRETPLSVIHLENMLRLARAGAVILPTNPGFYYRPTTAAELVDFIVARILDQLDIPHALLPRWGEPLEPS</sequence>
<name>A0ABX1TGD4_9GAMM</name>
<evidence type="ECO:0000313" key="7">
    <source>
        <dbReference type="EMBL" id="NMQ18427.1"/>
    </source>
</evidence>
<feature type="binding site" evidence="5">
    <location>
        <begin position="12"/>
        <end position="14"/>
    </location>
    <ligand>
        <name>FMN</name>
        <dbReference type="ChEBI" id="CHEBI:58210"/>
    </ligand>
</feature>
<dbReference type="RefSeq" id="WP_169247689.1">
    <property type="nucleotide sequence ID" value="NZ_SPMZ01000012.1"/>
</dbReference>
<comment type="catalytic activity">
    <reaction evidence="5">
        <text>dimethylallyl phosphate + FMNH2 = prenylated FMNH2 + phosphate</text>
        <dbReference type="Rhea" id="RHEA:37743"/>
        <dbReference type="ChEBI" id="CHEBI:43474"/>
        <dbReference type="ChEBI" id="CHEBI:57618"/>
        <dbReference type="ChEBI" id="CHEBI:87467"/>
        <dbReference type="ChEBI" id="CHEBI:88052"/>
        <dbReference type="EC" id="2.5.1.129"/>
    </reaction>
</comment>
<dbReference type="InterPro" id="IPR003382">
    <property type="entry name" value="Flavoprotein"/>
</dbReference>
<keyword evidence="8" id="KW-1185">Reference proteome</keyword>
<dbReference type="NCBIfam" id="TIGR00421">
    <property type="entry name" value="ubiX_pad"/>
    <property type="match status" value="1"/>
</dbReference>
<feature type="binding site" evidence="5">
    <location>
        <position position="168"/>
    </location>
    <ligand>
        <name>dimethylallyl phosphate</name>
        <dbReference type="ChEBI" id="CHEBI:88052"/>
    </ligand>
</feature>
<comment type="similarity">
    <text evidence="5">Belongs to the UbiX/PAD1 family.</text>
</comment>
<organism evidence="7 8">
    <name type="scientific">Candidatus Competibacter phosphatis</name>
    <dbReference type="NCBI Taxonomy" id="221280"/>
    <lineage>
        <taxon>Bacteria</taxon>
        <taxon>Pseudomonadati</taxon>
        <taxon>Pseudomonadota</taxon>
        <taxon>Gammaproteobacteria</taxon>
        <taxon>Candidatus Competibacteraceae</taxon>
        <taxon>Candidatus Competibacter</taxon>
    </lineage>
</organism>
<feature type="binding site" evidence="5">
    <location>
        <begin position="103"/>
        <end position="106"/>
    </location>
    <ligand>
        <name>FMN</name>
        <dbReference type="ChEBI" id="CHEBI:58210"/>
    </ligand>
</feature>
<evidence type="ECO:0000256" key="2">
    <source>
        <dbReference type="ARBA" id="ARBA00022630"/>
    </source>
</evidence>
<dbReference type="Proteomes" id="UP000760480">
    <property type="component" value="Unassembled WGS sequence"/>
</dbReference>
<dbReference type="InterPro" id="IPR036551">
    <property type="entry name" value="Flavin_trans-like"/>
</dbReference>
<dbReference type="PANTHER" id="PTHR43374">
    <property type="entry name" value="FLAVIN PRENYLTRANSFERASE"/>
    <property type="match status" value="1"/>
</dbReference>
<keyword evidence="1 5" id="KW-0637">Prenyltransferase</keyword>
<dbReference type="EMBL" id="SPMZ01000012">
    <property type="protein sequence ID" value="NMQ18427.1"/>
    <property type="molecule type" value="Genomic_DNA"/>
</dbReference>
<feature type="binding site" evidence="5">
    <location>
        <position position="184"/>
    </location>
    <ligand>
        <name>dimethylallyl phosphate</name>
        <dbReference type="ChEBI" id="CHEBI:88052"/>
    </ligand>
</feature>
<evidence type="ECO:0000256" key="4">
    <source>
        <dbReference type="ARBA" id="ARBA00022679"/>
    </source>
</evidence>
<dbReference type="HAMAP" id="MF_01984">
    <property type="entry name" value="ubiX_pad"/>
    <property type="match status" value="1"/>
</dbReference>
<dbReference type="PANTHER" id="PTHR43374:SF1">
    <property type="entry name" value="FLAVIN PRENYLTRANSFERASE PAD1, MITOCHONDRIAL"/>
    <property type="match status" value="1"/>
</dbReference>
<feature type="binding site" evidence="5">
    <location>
        <position position="38"/>
    </location>
    <ligand>
        <name>FMN</name>
        <dbReference type="ChEBI" id="CHEBI:58210"/>
    </ligand>
</feature>
<accession>A0ABX1TGD4</accession>
<keyword evidence="3 5" id="KW-0288">FMN</keyword>